<evidence type="ECO:0000256" key="2">
    <source>
        <dbReference type="ARBA" id="ARBA00006228"/>
    </source>
</evidence>
<keyword evidence="4 7" id="KW-0812">Transmembrane</keyword>
<keyword evidence="3" id="KW-1003">Cell membrane</keyword>
<comment type="similarity">
    <text evidence="2">Belongs to the CPA3 antiporters (TC 2.A.63) subunit E family.</text>
</comment>
<dbReference type="PANTHER" id="PTHR34584">
    <property type="entry name" value="NA(+)/H(+) ANTIPORTER SUBUNIT E1"/>
    <property type="match status" value="1"/>
</dbReference>
<evidence type="ECO:0000313" key="8">
    <source>
        <dbReference type="EMBL" id="RJE83130.1"/>
    </source>
</evidence>
<evidence type="ECO:0000256" key="1">
    <source>
        <dbReference type="ARBA" id="ARBA00004651"/>
    </source>
</evidence>
<keyword evidence="5 7" id="KW-1133">Transmembrane helix</keyword>
<protein>
    <submittedName>
        <fullName evidence="8">Na+/H+ antiporter subunit E</fullName>
    </submittedName>
</protein>
<name>A0A418SQ92_9RHOB</name>
<sequence length="163" mass="18417">MIRRIFPHPYLSALLVLVWMLLVNRFAWGSLVFAVILSIAIPALTEPYWPDRARIRNPRKLLAYIALVFWDIVVANIQVAMIVLFKPNRDLQPAWITIPLELRSPEAITVLAATITLTPGTVSADLSQDGHALLVHCLHAPDPESVIEDIKTRYEARLMEIFG</sequence>
<evidence type="ECO:0000256" key="4">
    <source>
        <dbReference type="ARBA" id="ARBA00022692"/>
    </source>
</evidence>
<dbReference type="GO" id="GO:0008324">
    <property type="term" value="F:monoatomic cation transmembrane transporter activity"/>
    <property type="evidence" value="ECO:0007669"/>
    <property type="project" value="InterPro"/>
</dbReference>
<comment type="subcellular location">
    <subcellularLocation>
        <location evidence="1">Cell membrane</location>
        <topology evidence="1">Multi-pass membrane protein</topology>
    </subcellularLocation>
</comment>
<reference evidence="9" key="1">
    <citation type="submission" date="2018-09" db="EMBL/GenBank/DDBJ databases">
        <title>Acidovorax cavernicola nov. sp. isolated from Gruta de las Maravillas (Aracena, Spain).</title>
        <authorList>
            <person name="Jurado V."/>
            <person name="Gutierrez-Patricio S."/>
            <person name="Gonzalez-Pimentel J.L."/>
            <person name="Miller A.Z."/>
            <person name="Laiz L."/>
            <person name="Saiz-Jimenez C."/>
        </authorList>
    </citation>
    <scope>NUCLEOTIDE SEQUENCE [LARGE SCALE GENOMIC DNA]</scope>
    <source>
        <strain evidence="9">1011MAR3C25</strain>
    </source>
</reference>
<dbReference type="AlphaFoldDB" id="A0A418SQ92"/>
<dbReference type="RefSeq" id="WP_119750946.1">
    <property type="nucleotide sequence ID" value="NZ_QZCG01000012.1"/>
</dbReference>
<dbReference type="InterPro" id="IPR002758">
    <property type="entry name" value="Cation_antiport_E"/>
</dbReference>
<accession>A0A418SQ92</accession>
<dbReference type="GO" id="GO:0005886">
    <property type="term" value="C:plasma membrane"/>
    <property type="evidence" value="ECO:0007669"/>
    <property type="project" value="UniProtKB-SubCell"/>
</dbReference>
<dbReference type="OrthoDB" id="9807187at2"/>
<dbReference type="Proteomes" id="UP000284202">
    <property type="component" value="Unassembled WGS sequence"/>
</dbReference>
<keyword evidence="6 7" id="KW-0472">Membrane</keyword>
<evidence type="ECO:0000256" key="3">
    <source>
        <dbReference type="ARBA" id="ARBA00022475"/>
    </source>
</evidence>
<dbReference type="PANTHER" id="PTHR34584:SF1">
    <property type="entry name" value="NA(+)_H(+) ANTIPORTER SUBUNIT E1"/>
    <property type="match status" value="1"/>
</dbReference>
<feature type="transmembrane region" description="Helical" evidence="7">
    <location>
        <begin position="12"/>
        <end position="41"/>
    </location>
</feature>
<dbReference type="NCBIfam" id="NF006518">
    <property type="entry name" value="PRK08965.1-2"/>
    <property type="match status" value="1"/>
</dbReference>
<evidence type="ECO:0000256" key="5">
    <source>
        <dbReference type="ARBA" id="ARBA00022989"/>
    </source>
</evidence>
<dbReference type="Pfam" id="PF01899">
    <property type="entry name" value="MNHE"/>
    <property type="match status" value="1"/>
</dbReference>
<evidence type="ECO:0000256" key="6">
    <source>
        <dbReference type="ARBA" id="ARBA00023136"/>
    </source>
</evidence>
<feature type="transmembrane region" description="Helical" evidence="7">
    <location>
        <begin position="61"/>
        <end position="85"/>
    </location>
</feature>
<proteinExistence type="inferred from homology"/>
<evidence type="ECO:0000313" key="9">
    <source>
        <dbReference type="Proteomes" id="UP000284202"/>
    </source>
</evidence>
<keyword evidence="9" id="KW-1185">Reference proteome</keyword>
<dbReference type="EMBL" id="QZCG01000012">
    <property type="protein sequence ID" value="RJE83130.1"/>
    <property type="molecule type" value="Genomic_DNA"/>
</dbReference>
<gene>
    <name evidence="8" type="ORF">D3P04_16890</name>
</gene>
<evidence type="ECO:0000256" key="7">
    <source>
        <dbReference type="SAM" id="Phobius"/>
    </source>
</evidence>
<dbReference type="PIRSF" id="PIRSF019239">
    <property type="entry name" value="MrpE"/>
    <property type="match status" value="1"/>
</dbReference>
<comment type="caution">
    <text evidence="8">The sequence shown here is derived from an EMBL/GenBank/DDBJ whole genome shotgun (WGS) entry which is preliminary data.</text>
</comment>
<organism evidence="8 9">
    <name type="scientific">Paracoccus onubensis</name>
    <dbReference type="NCBI Taxonomy" id="1675788"/>
    <lineage>
        <taxon>Bacteria</taxon>
        <taxon>Pseudomonadati</taxon>
        <taxon>Pseudomonadota</taxon>
        <taxon>Alphaproteobacteria</taxon>
        <taxon>Rhodobacterales</taxon>
        <taxon>Paracoccaceae</taxon>
        <taxon>Paracoccus</taxon>
    </lineage>
</organism>